<keyword evidence="3 12" id="KW-0812">Transmembrane</keyword>
<dbReference type="PRINTS" id="PR01472">
    <property type="entry name" value="ICAMVCAM1"/>
</dbReference>
<sequence>MEVSPLHILSVSLLLVSITTSGAASAVCDVNIDPSRVVVRFGDPVTVNCSTTREDVMEAGWEASVSPVKEENSKTAVWNVSSLTVWDAEPKCFINYNNEPRQCVEKLDLVIYKYPESVSLIAPEFMKIGEESNITCQVLDVAPIRYLSVKLYKGDEQLGNRSFTHNSTRFPVNESVPFPVTPTRADNGVEYTCVAELQLELGEPIKNASLPFRMLPIDFEEQPILTVSENVEVNQSSTVRCELKNAFPPEEVQVELLINNESHTNISTDMDNVYVEESFTLDSFEPAVITCNVSLRSLSKSTSRNVQGYVLPEPTLHTEAVLVNHTGIVTCTVDGSFPATTTQRLLLNGSIVNQTHNSTPAQYEFKAEKELNGKMITCETELKLAATSVKKNQSTTFNVLYPPTIKTHFPVSKDLKEGETLSSHFDCEAEGNPPPKTVWLKDSKEFDSSKILTRTDGGVYQLKTMNKYGFATATVTVTVGYKPSEINPAVESVLVLNGDSVVFNCTADGIPAPTYTWKHPEADNVKITTKDSVSTVTITGASSSNHGVYECHAWNLHGNSTRKVTVEVTDYLVPIIAGVVAVIILGIVILIIVLYCVYYKHHKTGEYNLKGKPSSANGSVAHNVKAADEIPLTQV</sequence>
<dbReference type="Pfam" id="PF03921">
    <property type="entry name" value="ICAM_N"/>
    <property type="match status" value="1"/>
</dbReference>
<dbReference type="PANTHER" id="PTHR13771">
    <property type="entry name" value="INTERCELLULAR ADHESION MOLECULE"/>
    <property type="match status" value="1"/>
</dbReference>
<evidence type="ECO:0000256" key="12">
    <source>
        <dbReference type="SAM" id="Phobius"/>
    </source>
</evidence>
<evidence type="ECO:0000256" key="11">
    <source>
        <dbReference type="ARBA" id="ARBA00023319"/>
    </source>
</evidence>
<dbReference type="Pfam" id="PF21146">
    <property type="entry name" value="ICAM1_3_5_D2"/>
    <property type="match status" value="1"/>
</dbReference>
<comment type="similarity">
    <text evidence="2">Belongs to the immunoglobulin superfamily. ICAM family.</text>
</comment>
<feature type="chain" id="PRO_5041960729" evidence="13">
    <location>
        <begin position="25"/>
        <end position="635"/>
    </location>
</feature>
<keyword evidence="4 13" id="KW-0732">Signal</keyword>
<evidence type="ECO:0000313" key="16">
    <source>
        <dbReference type="Proteomes" id="UP001230051"/>
    </source>
</evidence>
<dbReference type="InterPro" id="IPR003987">
    <property type="entry name" value="ICAM_VCAM_N"/>
</dbReference>
<comment type="subcellular location">
    <subcellularLocation>
        <location evidence="1">Membrane</location>
        <topology evidence="1">Single-pass type I membrane protein</topology>
    </subcellularLocation>
</comment>
<reference evidence="15" key="1">
    <citation type="submission" date="2022-02" db="EMBL/GenBank/DDBJ databases">
        <title>Atlantic sturgeon de novo genome assembly.</title>
        <authorList>
            <person name="Stock M."/>
            <person name="Klopp C."/>
            <person name="Guiguen Y."/>
            <person name="Cabau C."/>
            <person name="Parinello H."/>
            <person name="Santidrian Yebra-Pimentel E."/>
            <person name="Kuhl H."/>
            <person name="Dirks R.P."/>
            <person name="Guessner J."/>
            <person name="Wuertz S."/>
            <person name="Du K."/>
            <person name="Schartl M."/>
        </authorList>
    </citation>
    <scope>NUCLEOTIDE SEQUENCE</scope>
    <source>
        <strain evidence="15">STURGEONOMICS-FGT-2020</strain>
        <tissue evidence="15">Whole blood</tissue>
    </source>
</reference>
<evidence type="ECO:0000256" key="8">
    <source>
        <dbReference type="ARBA" id="ARBA00023136"/>
    </source>
</evidence>
<evidence type="ECO:0000313" key="15">
    <source>
        <dbReference type="EMBL" id="KAK1153993.1"/>
    </source>
</evidence>
<keyword evidence="11" id="KW-0393">Immunoglobulin domain</keyword>
<dbReference type="InterPro" id="IPR007110">
    <property type="entry name" value="Ig-like_dom"/>
</dbReference>
<evidence type="ECO:0000259" key="14">
    <source>
        <dbReference type="PROSITE" id="PS50835"/>
    </source>
</evidence>
<keyword evidence="6" id="KW-0130">Cell adhesion</keyword>
<gene>
    <name evidence="15" type="primary">ICAM1</name>
    <name evidence="15" type="ORF">AOXY_G29243</name>
</gene>
<dbReference type="SMART" id="SM00409">
    <property type="entry name" value="IG"/>
    <property type="match status" value="3"/>
</dbReference>
<dbReference type="InterPro" id="IPR003599">
    <property type="entry name" value="Ig_sub"/>
</dbReference>
<dbReference type="InterPro" id="IPR013768">
    <property type="entry name" value="ICAM_N"/>
</dbReference>
<proteinExistence type="inferred from homology"/>
<dbReference type="PROSITE" id="PS50835">
    <property type="entry name" value="IG_LIKE"/>
    <property type="match status" value="2"/>
</dbReference>
<evidence type="ECO:0000256" key="9">
    <source>
        <dbReference type="ARBA" id="ARBA00023157"/>
    </source>
</evidence>
<dbReference type="InterPro" id="IPR013783">
    <property type="entry name" value="Ig-like_fold"/>
</dbReference>
<keyword evidence="10" id="KW-0325">Glycoprotein</keyword>
<feature type="domain" description="Ig-like" evidence="14">
    <location>
        <begin position="403"/>
        <end position="478"/>
    </location>
</feature>
<feature type="domain" description="Ig-like" evidence="14">
    <location>
        <begin position="488"/>
        <end position="569"/>
    </location>
</feature>
<keyword evidence="16" id="KW-1185">Reference proteome</keyword>
<evidence type="ECO:0000256" key="13">
    <source>
        <dbReference type="SAM" id="SignalP"/>
    </source>
</evidence>
<dbReference type="Proteomes" id="UP001230051">
    <property type="component" value="Unassembled WGS sequence"/>
</dbReference>
<dbReference type="InterPro" id="IPR048679">
    <property type="entry name" value="ICAM1_3_5_D2"/>
</dbReference>
<keyword evidence="8 12" id="KW-0472">Membrane</keyword>
<dbReference type="Pfam" id="PF13927">
    <property type="entry name" value="Ig_3"/>
    <property type="match status" value="1"/>
</dbReference>
<dbReference type="EMBL" id="JAGXEW010000038">
    <property type="protein sequence ID" value="KAK1153993.1"/>
    <property type="molecule type" value="Genomic_DNA"/>
</dbReference>
<evidence type="ECO:0000256" key="5">
    <source>
        <dbReference type="ARBA" id="ARBA00022737"/>
    </source>
</evidence>
<keyword evidence="5" id="KW-0677">Repeat</keyword>
<dbReference type="InterPro" id="IPR003598">
    <property type="entry name" value="Ig_sub2"/>
</dbReference>
<keyword evidence="7 12" id="KW-1133">Transmembrane helix</keyword>
<evidence type="ECO:0000256" key="10">
    <source>
        <dbReference type="ARBA" id="ARBA00023180"/>
    </source>
</evidence>
<protein>
    <submittedName>
        <fullName evidence="15">Intercellular adhesion molecule 5-like isoform X1</fullName>
    </submittedName>
</protein>
<organism evidence="15 16">
    <name type="scientific">Acipenser oxyrinchus oxyrinchus</name>
    <dbReference type="NCBI Taxonomy" id="40147"/>
    <lineage>
        <taxon>Eukaryota</taxon>
        <taxon>Metazoa</taxon>
        <taxon>Chordata</taxon>
        <taxon>Craniata</taxon>
        <taxon>Vertebrata</taxon>
        <taxon>Euteleostomi</taxon>
        <taxon>Actinopterygii</taxon>
        <taxon>Chondrostei</taxon>
        <taxon>Acipenseriformes</taxon>
        <taxon>Acipenseridae</taxon>
        <taxon>Acipenser</taxon>
    </lineage>
</organism>
<dbReference type="SMART" id="SM00408">
    <property type="entry name" value="IGc2"/>
    <property type="match status" value="2"/>
</dbReference>
<evidence type="ECO:0000256" key="3">
    <source>
        <dbReference type="ARBA" id="ARBA00022692"/>
    </source>
</evidence>
<evidence type="ECO:0000256" key="6">
    <source>
        <dbReference type="ARBA" id="ARBA00022889"/>
    </source>
</evidence>
<accession>A0AAD8FSD6</accession>
<evidence type="ECO:0000256" key="4">
    <source>
        <dbReference type="ARBA" id="ARBA00022729"/>
    </source>
</evidence>
<dbReference type="SUPFAM" id="SSF48726">
    <property type="entry name" value="Immunoglobulin"/>
    <property type="match status" value="6"/>
</dbReference>
<feature type="signal peptide" evidence="13">
    <location>
        <begin position="1"/>
        <end position="24"/>
    </location>
</feature>
<feature type="transmembrane region" description="Helical" evidence="12">
    <location>
        <begin position="571"/>
        <end position="598"/>
    </location>
</feature>
<keyword evidence="9" id="KW-1015">Disulfide bond</keyword>
<name>A0AAD8FSD6_ACIOX</name>
<dbReference type="InterPro" id="IPR036179">
    <property type="entry name" value="Ig-like_dom_sf"/>
</dbReference>
<evidence type="ECO:0000256" key="7">
    <source>
        <dbReference type="ARBA" id="ARBA00022989"/>
    </source>
</evidence>
<dbReference type="PANTHER" id="PTHR13771:SF9">
    <property type="entry name" value="INTERCELLULAR ADHESION MOLECULE 5"/>
    <property type="match status" value="1"/>
</dbReference>
<evidence type="ECO:0000256" key="2">
    <source>
        <dbReference type="ARBA" id="ARBA00005925"/>
    </source>
</evidence>
<comment type="caution">
    <text evidence="15">The sequence shown here is derived from an EMBL/GenBank/DDBJ whole genome shotgun (WGS) entry which is preliminary data.</text>
</comment>
<dbReference type="GO" id="GO:0005178">
    <property type="term" value="F:integrin binding"/>
    <property type="evidence" value="ECO:0007669"/>
    <property type="project" value="InterPro"/>
</dbReference>
<dbReference type="Gene3D" id="2.60.40.10">
    <property type="entry name" value="Immunoglobulins"/>
    <property type="match status" value="6"/>
</dbReference>
<dbReference type="AlphaFoldDB" id="A0AAD8FSD6"/>
<evidence type="ECO:0000256" key="1">
    <source>
        <dbReference type="ARBA" id="ARBA00004479"/>
    </source>
</evidence>
<dbReference type="GO" id="GO:0016020">
    <property type="term" value="C:membrane"/>
    <property type="evidence" value="ECO:0007669"/>
    <property type="project" value="UniProtKB-SubCell"/>
</dbReference>
<dbReference type="GO" id="GO:0098609">
    <property type="term" value="P:cell-cell adhesion"/>
    <property type="evidence" value="ECO:0007669"/>
    <property type="project" value="InterPro"/>
</dbReference>
<dbReference type="InterPro" id="IPR047012">
    <property type="entry name" value="ICAM_VCAM"/>
</dbReference>